<reference evidence="3" key="4">
    <citation type="journal article" date="2015" name="G3 (Bethesda)">
        <title>Genome sequences of three phytopathogenic species of the Magnaporthaceae family of fungi.</title>
        <authorList>
            <person name="Okagaki L.H."/>
            <person name="Nunes C.C."/>
            <person name="Sailsbery J."/>
            <person name="Clay B."/>
            <person name="Brown D."/>
            <person name="John T."/>
            <person name="Oh Y."/>
            <person name="Young N."/>
            <person name="Fitzgerald M."/>
            <person name="Haas B.J."/>
            <person name="Zeng Q."/>
            <person name="Young S."/>
            <person name="Adiconis X."/>
            <person name="Fan L."/>
            <person name="Levin J.Z."/>
            <person name="Mitchell T.K."/>
            <person name="Okubara P.A."/>
            <person name="Farman M.L."/>
            <person name="Kohn L.M."/>
            <person name="Birren B."/>
            <person name="Ma L.-J."/>
            <person name="Dean R.A."/>
        </authorList>
    </citation>
    <scope>NUCLEOTIDE SEQUENCE</scope>
    <source>
        <strain evidence="3">R3-111a-1</strain>
    </source>
</reference>
<gene>
    <name evidence="3" type="primary">20343357</name>
    <name evidence="2" type="ORF">GGTG_02899</name>
</gene>
<dbReference type="VEuPathDB" id="FungiDB:GGTG_02899"/>
<name>J3NNP2_GAET3</name>
<evidence type="ECO:0000313" key="4">
    <source>
        <dbReference type="Proteomes" id="UP000006039"/>
    </source>
</evidence>
<protein>
    <submittedName>
        <fullName evidence="2 3">Uncharacterized protein</fullName>
    </submittedName>
</protein>
<evidence type="ECO:0000313" key="3">
    <source>
        <dbReference type="EnsemblFungi" id="EJT77794"/>
    </source>
</evidence>
<dbReference type="EnsemblFungi" id="EJT77794">
    <property type="protein sequence ID" value="EJT77794"/>
    <property type="gene ID" value="GGTG_02899"/>
</dbReference>
<evidence type="ECO:0000313" key="2">
    <source>
        <dbReference type="EMBL" id="EJT77794.1"/>
    </source>
</evidence>
<dbReference type="GeneID" id="20343357"/>
<dbReference type="EMBL" id="GL385396">
    <property type="protein sequence ID" value="EJT77794.1"/>
    <property type="molecule type" value="Genomic_DNA"/>
</dbReference>
<dbReference type="Proteomes" id="UP000006039">
    <property type="component" value="Unassembled WGS sequence"/>
</dbReference>
<reference evidence="2" key="2">
    <citation type="submission" date="2010-07" db="EMBL/GenBank/DDBJ databases">
        <authorList>
            <consortium name="The Broad Institute Genome Sequencing Platform"/>
            <consortium name="Broad Institute Genome Sequencing Center for Infectious Disease"/>
            <person name="Ma L.-J."/>
            <person name="Dead R."/>
            <person name="Young S."/>
            <person name="Zeng Q."/>
            <person name="Koehrsen M."/>
            <person name="Alvarado L."/>
            <person name="Berlin A."/>
            <person name="Chapman S.B."/>
            <person name="Chen Z."/>
            <person name="Freedman E."/>
            <person name="Gellesch M."/>
            <person name="Goldberg J."/>
            <person name="Griggs A."/>
            <person name="Gujja S."/>
            <person name="Heilman E.R."/>
            <person name="Heiman D."/>
            <person name="Hepburn T."/>
            <person name="Howarth C."/>
            <person name="Jen D."/>
            <person name="Larson L."/>
            <person name="Mehta T."/>
            <person name="Neiman D."/>
            <person name="Pearson M."/>
            <person name="Roberts A."/>
            <person name="Saif S."/>
            <person name="Shea T."/>
            <person name="Shenoy N."/>
            <person name="Sisk P."/>
            <person name="Stolte C."/>
            <person name="Sykes S."/>
            <person name="Walk T."/>
            <person name="White J."/>
            <person name="Yandava C."/>
            <person name="Haas B."/>
            <person name="Nusbaum C."/>
            <person name="Birren B."/>
        </authorList>
    </citation>
    <scope>NUCLEOTIDE SEQUENCE</scope>
    <source>
        <strain evidence="2">R3-111a-1</strain>
    </source>
</reference>
<dbReference type="RefSeq" id="XP_009218939.1">
    <property type="nucleotide sequence ID" value="XM_009220675.1"/>
</dbReference>
<dbReference type="AlphaFoldDB" id="J3NNP2"/>
<keyword evidence="4" id="KW-1185">Reference proteome</keyword>
<organism evidence="2">
    <name type="scientific">Gaeumannomyces tritici (strain R3-111a-1)</name>
    <name type="common">Wheat and barley take-all root rot fungus</name>
    <name type="synonym">Gaeumannomyces graminis var. tritici</name>
    <dbReference type="NCBI Taxonomy" id="644352"/>
    <lineage>
        <taxon>Eukaryota</taxon>
        <taxon>Fungi</taxon>
        <taxon>Dikarya</taxon>
        <taxon>Ascomycota</taxon>
        <taxon>Pezizomycotina</taxon>
        <taxon>Sordariomycetes</taxon>
        <taxon>Sordariomycetidae</taxon>
        <taxon>Magnaporthales</taxon>
        <taxon>Magnaporthaceae</taxon>
        <taxon>Gaeumannomyces</taxon>
    </lineage>
</organism>
<evidence type="ECO:0000256" key="1">
    <source>
        <dbReference type="SAM" id="MobiDB-lite"/>
    </source>
</evidence>
<reference evidence="4" key="1">
    <citation type="submission" date="2010-07" db="EMBL/GenBank/DDBJ databases">
        <title>The genome sequence of Gaeumannomyces graminis var. tritici strain R3-111a-1.</title>
        <authorList>
            <consortium name="The Broad Institute Genome Sequencing Platform"/>
            <person name="Ma L.-J."/>
            <person name="Dead R."/>
            <person name="Young S."/>
            <person name="Zeng Q."/>
            <person name="Koehrsen M."/>
            <person name="Alvarado L."/>
            <person name="Berlin A."/>
            <person name="Chapman S.B."/>
            <person name="Chen Z."/>
            <person name="Freedman E."/>
            <person name="Gellesch M."/>
            <person name="Goldberg J."/>
            <person name="Griggs A."/>
            <person name="Gujja S."/>
            <person name="Heilman E.R."/>
            <person name="Heiman D."/>
            <person name="Hepburn T."/>
            <person name="Howarth C."/>
            <person name="Jen D."/>
            <person name="Larson L."/>
            <person name="Mehta T."/>
            <person name="Neiman D."/>
            <person name="Pearson M."/>
            <person name="Roberts A."/>
            <person name="Saif S."/>
            <person name="Shea T."/>
            <person name="Shenoy N."/>
            <person name="Sisk P."/>
            <person name="Stolte C."/>
            <person name="Sykes S."/>
            <person name="Walk T."/>
            <person name="White J."/>
            <person name="Yandava C."/>
            <person name="Haas B."/>
            <person name="Nusbaum C."/>
            <person name="Birren B."/>
        </authorList>
    </citation>
    <scope>NUCLEOTIDE SEQUENCE [LARGE SCALE GENOMIC DNA]</scope>
    <source>
        <strain evidence="4">R3-111a-1</strain>
    </source>
</reference>
<sequence length="276" mass="29921">MANRTQFYFYAPTWDIPAEGPIKIGNVLRSIENPETPLATVVPPSTTPITKTDVVISHADLRQGRLTILTKFLEVLKLGGGVRYSNNAEALHSYEQLVTTQFFPDEDYLQQCLDAPRVKRYLELSRCKKPVYVITGLKTVYGASAESRASRGRGGHLEGGVDPTLLSGGAAPAAVEVAADLSRDKSTGVAWGGSEPFVLAFRVRRVYAHKDTGEVRKQEDYKRGALLGNETGGGVVHGPGFLVSKMDDPEDEGEDSFGVTEGDTEVVCAFSKKSPE</sequence>
<dbReference type="OrthoDB" id="4500473at2759"/>
<feature type="region of interest" description="Disordered" evidence="1">
    <location>
        <begin position="237"/>
        <end position="261"/>
    </location>
</feature>
<reference evidence="3" key="5">
    <citation type="submission" date="2018-04" db="UniProtKB">
        <authorList>
            <consortium name="EnsemblFungi"/>
        </authorList>
    </citation>
    <scope>IDENTIFICATION</scope>
    <source>
        <strain evidence="3">R3-111a-1</strain>
    </source>
</reference>
<reference evidence="2" key="3">
    <citation type="submission" date="2010-09" db="EMBL/GenBank/DDBJ databases">
        <title>Annotation of Gaeumannomyces graminis var. tritici R3-111a-1.</title>
        <authorList>
            <consortium name="The Broad Institute Genome Sequencing Platform"/>
            <person name="Ma L.-J."/>
            <person name="Dead R."/>
            <person name="Young S.K."/>
            <person name="Zeng Q."/>
            <person name="Gargeya S."/>
            <person name="Fitzgerald M."/>
            <person name="Haas B."/>
            <person name="Abouelleil A."/>
            <person name="Alvarado L."/>
            <person name="Arachchi H.M."/>
            <person name="Berlin A."/>
            <person name="Brown A."/>
            <person name="Chapman S.B."/>
            <person name="Chen Z."/>
            <person name="Dunbar C."/>
            <person name="Freedman E."/>
            <person name="Gearin G."/>
            <person name="Gellesch M."/>
            <person name="Goldberg J."/>
            <person name="Griggs A."/>
            <person name="Gujja S."/>
            <person name="Heiman D."/>
            <person name="Howarth C."/>
            <person name="Larson L."/>
            <person name="Lui A."/>
            <person name="MacDonald P.J.P."/>
            <person name="Mehta T."/>
            <person name="Montmayeur A."/>
            <person name="Murphy C."/>
            <person name="Neiman D."/>
            <person name="Pearson M."/>
            <person name="Priest M."/>
            <person name="Roberts A."/>
            <person name="Saif S."/>
            <person name="Shea T."/>
            <person name="Shenoy N."/>
            <person name="Sisk P."/>
            <person name="Stolte C."/>
            <person name="Sykes S."/>
            <person name="Yandava C."/>
            <person name="Wortman J."/>
            <person name="Nusbaum C."/>
            <person name="Birren B."/>
        </authorList>
    </citation>
    <scope>NUCLEOTIDE SEQUENCE</scope>
    <source>
        <strain evidence="2">R3-111a-1</strain>
    </source>
</reference>
<proteinExistence type="predicted"/>
<accession>J3NNP2</accession>
<dbReference type="STRING" id="644352.J3NNP2"/>
<dbReference type="eggNOG" id="ENOG502SRWX">
    <property type="taxonomic scope" value="Eukaryota"/>
</dbReference>
<dbReference type="HOGENOM" id="CLU_057547_4_2_1"/>